<dbReference type="RefSeq" id="WP_190291903.1">
    <property type="nucleotide sequence ID" value="NZ_JABFCZ010000013.1"/>
</dbReference>
<comment type="caution">
    <text evidence="2">The sequence shown here is derived from an EMBL/GenBank/DDBJ whole genome shotgun (WGS) entry which is preliminary data.</text>
</comment>
<feature type="compositionally biased region" description="Polar residues" evidence="1">
    <location>
        <begin position="44"/>
        <end position="61"/>
    </location>
</feature>
<dbReference type="EMBL" id="JABFCZ010000013">
    <property type="protein sequence ID" value="MBD1547145.1"/>
    <property type="molecule type" value="Genomic_DNA"/>
</dbReference>
<feature type="compositionally biased region" description="Polar residues" evidence="1">
    <location>
        <begin position="75"/>
        <end position="85"/>
    </location>
</feature>
<reference evidence="2" key="1">
    <citation type="submission" date="2020-05" db="EMBL/GenBank/DDBJ databases">
        <title>Identification of trans-AT polyketide cluster in two marine bacteria, producers of a novel glutaramide-containing polyketide sesbanimide D and analogs.</title>
        <authorList>
            <person name="Kacar D."/>
            <person name="Rodriguez P."/>
            <person name="Canedo L."/>
            <person name="Gonzalez E."/>
            <person name="Galan B."/>
            <person name="De La Calle F."/>
            <person name="Garcia J.L."/>
        </authorList>
    </citation>
    <scope>NUCLEOTIDE SEQUENCE</scope>
    <source>
        <strain evidence="2">PHM038</strain>
    </source>
</reference>
<dbReference type="Proteomes" id="UP000598467">
    <property type="component" value="Unassembled WGS sequence"/>
</dbReference>
<feature type="region of interest" description="Disordered" evidence="1">
    <location>
        <begin position="26"/>
        <end position="93"/>
    </location>
</feature>
<dbReference type="AlphaFoldDB" id="A0A926P0N0"/>
<organism evidence="2 3">
    <name type="scientific">Roseibium aggregatum</name>
    <dbReference type="NCBI Taxonomy" id="187304"/>
    <lineage>
        <taxon>Bacteria</taxon>
        <taxon>Pseudomonadati</taxon>
        <taxon>Pseudomonadota</taxon>
        <taxon>Alphaproteobacteria</taxon>
        <taxon>Hyphomicrobiales</taxon>
        <taxon>Stappiaceae</taxon>
        <taxon>Roseibium</taxon>
    </lineage>
</organism>
<evidence type="ECO:0000313" key="2">
    <source>
        <dbReference type="EMBL" id="MBD1547145.1"/>
    </source>
</evidence>
<accession>A0A926P0N0</accession>
<gene>
    <name evidence="2" type="ORF">HK439_12815</name>
</gene>
<protein>
    <submittedName>
        <fullName evidence="2">Uncharacterized protein</fullName>
    </submittedName>
</protein>
<evidence type="ECO:0000256" key="1">
    <source>
        <dbReference type="SAM" id="MobiDB-lite"/>
    </source>
</evidence>
<sequence>MKSALLTGPILLGLTLGGYAQTQQLRGIPDDPRSNLPSVKGMLQRQQDQQIGTFSTRQSIEQSERRQNVDRMNENNRGCTSSTGTDCLPPPAK</sequence>
<proteinExistence type="predicted"/>
<evidence type="ECO:0000313" key="3">
    <source>
        <dbReference type="Proteomes" id="UP000598467"/>
    </source>
</evidence>
<name>A0A926P0N0_9HYPH</name>
<feature type="compositionally biased region" description="Basic and acidic residues" evidence="1">
    <location>
        <begin position="62"/>
        <end position="74"/>
    </location>
</feature>